<feature type="compositionally biased region" description="Polar residues" evidence="1">
    <location>
        <begin position="113"/>
        <end position="124"/>
    </location>
</feature>
<name>A0A1C7LZY7_GRIFR</name>
<evidence type="ECO:0000313" key="3">
    <source>
        <dbReference type="Proteomes" id="UP000092993"/>
    </source>
</evidence>
<dbReference type="Proteomes" id="UP000092993">
    <property type="component" value="Unassembled WGS sequence"/>
</dbReference>
<dbReference type="OrthoDB" id="27483at2759"/>
<accession>A0A1C7LZY7</accession>
<feature type="region of interest" description="Disordered" evidence="1">
    <location>
        <begin position="1"/>
        <end position="138"/>
    </location>
</feature>
<sequence>MASIGSTPQQPQSREQQSSNQPYVGDAFPHSQGDSAETIRGIRRDTLGMTSPTSSYHYTMLPPPPRFFSPPPSSAPFASSLTSSTAFPRANPQGFGLAPGGSISFSPFGISPHSTIPDQPSADSSNDRIFFVGDEHRS</sequence>
<reference evidence="2 3" key="1">
    <citation type="submission" date="2016-03" db="EMBL/GenBank/DDBJ databases">
        <title>Whole genome sequencing of Grifola frondosa 9006-11.</title>
        <authorList>
            <person name="Min B."/>
            <person name="Park H."/>
            <person name="Kim J.-G."/>
            <person name="Cho H."/>
            <person name="Oh Y.-L."/>
            <person name="Kong W.-S."/>
            <person name="Choi I.-G."/>
        </authorList>
    </citation>
    <scope>NUCLEOTIDE SEQUENCE [LARGE SCALE GENOMIC DNA]</scope>
    <source>
        <strain evidence="2 3">9006-11</strain>
    </source>
</reference>
<dbReference type="EMBL" id="LUGG01000014">
    <property type="protein sequence ID" value="OBZ70235.1"/>
    <property type="molecule type" value="Genomic_DNA"/>
</dbReference>
<dbReference type="AlphaFoldDB" id="A0A1C7LZY7"/>
<feature type="compositionally biased region" description="Pro residues" evidence="1">
    <location>
        <begin position="61"/>
        <end position="74"/>
    </location>
</feature>
<keyword evidence="3" id="KW-1185">Reference proteome</keyword>
<feature type="compositionally biased region" description="Low complexity" evidence="1">
    <location>
        <begin position="100"/>
        <end position="112"/>
    </location>
</feature>
<proteinExistence type="predicted"/>
<feature type="compositionally biased region" description="Low complexity" evidence="1">
    <location>
        <begin position="8"/>
        <end position="22"/>
    </location>
</feature>
<feature type="compositionally biased region" description="Polar residues" evidence="1">
    <location>
        <begin position="48"/>
        <end position="57"/>
    </location>
</feature>
<feature type="compositionally biased region" description="Low complexity" evidence="1">
    <location>
        <begin position="75"/>
        <end position="88"/>
    </location>
</feature>
<gene>
    <name evidence="2" type="ORF">A0H81_09777</name>
</gene>
<dbReference type="STRING" id="5627.A0A1C7LZY7"/>
<protein>
    <submittedName>
        <fullName evidence="2">Uncharacterized protein</fullName>
    </submittedName>
</protein>
<organism evidence="2 3">
    <name type="scientific">Grifola frondosa</name>
    <name type="common">Maitake</name>
    <name type="synonym">Polyporus frondosus</name>
    <dbReference type="NCBI Taxonomy" id="5627"/>
    <lineage>
        <taxon>Eukaryota</taxon>
        <taxon>Fungi</taxon>
        <taxon>Dikarya</taxon>
        <taxon>Basidiomycota</taxon>
        <taxon>Agaricomycotina</taxon>
        <taxon>Agaricomycetes</taxon>
        <taxon>Polyporales</taxon>
        <taxon>Grifolaceae</taxon>
        <taxon>Grifola</taxon>
    </lineage>
</organism>
<evidence type="ECO:0000313" key="2">
    <source>
        <dbReference type="EMBL" id="OBZ70235.1"/>
    </source>
</evidence>
<comment type="caution">
    <text evidence="2">The sequence shown here is derived from an EMBL/GenBank/DDBJ whole genome shotgun (WGS) entry which is preliminary data.</text>
</comment>
<evidence type="ECO:0000256" key="1">
    <source>
        <dbReference type="SAM" id="MobiDB-lite"/>
    </source>
</evidence>